<evidence type="ECO:0000313" key="3">
    <source>
        <dbReference type="EMBL" id="SDY40205.1"/>
    </source>
</evidence>
<dbReference type="GO" id="GO:0071555">
    <property type="term" value="P:cell wall organization"/>
    <property type="evidence" value="ECO:0007669"/>
    <property type="project" value="UniProtKB-KW"/>
</dbReference>
<keyword evidence="2" id="KW-0479">Metal-binding</keyword>
<comment type="subunit">
    <text evidence="2">Homodimer.</text>
</comment>
<dbReference type="NCBIfam" id="TIGR00055">
    <property type="entry name" value="uppS"/>
    <property type="match status" value="1"/>
</dbReference>
<dbReference type="CDD" id="cd00475">
    <property type="entry name" value="Cis_IPPS"/>
    <property type="match status" value="1"/>
</dbReference>
<feature type="active site" evidence="2">
    <location>
        <position position="28"/>
    </location>
</feature>
<feature type="binding site" evidence="2">
    <location>
        <position position="41"/>
    </location>
    <ligand>
        <name>substrate</name>
    </ligand>
</feature>
<organism evidence="3 4">
    <name type="scientific">Allochromatium warmingii</name>
    <name type="common">Chromatium warmingii</name>
    <dbReference type="NCBI Taxonomy" id="61595"/>
    <lineage>
        <taxon>Bacteria</taxon>
        <taxon>Pseudomonadati</taxon>
        <taxon>Pseudomonadota</taxon>
        <taxon>Gammaproteobacteria</taxon>
        <taxon>Chromatiales</taxon>
        <taxon>Chromatiaceae</taxon>
        <taxon>Allochromatium</taxon>
    </lineage>
</organism>
<dbReference type="Gene3D" id="3.40.1180.10">
    <property type="entry name" value="Decaprenyl diphosphate synthase-like"/>
    <property type="match status" value="1"/>
</dbReference>
<feature type="binding site" evidence="2">
    <location>
        <begin position="202"/>
        <end position="204"/>
    </location>
    <ligand>
        <name>substrate</name>
    </ligand>
</feature>
<comment type="catalytic activity">
    <reaction evidence="2">
        <text>8 isopentenyl diphosphate + (2E,6E)-farnesyl diphosphate = di-trans,octa-cis-undecaprenyl diphosphate + 8 diphosphate</text>
        <dbReference type="Rhea" id="RHEA:27551"/>
        <dbReference type="ChEBI" id="CHEBI:33019"/>
        <dbReference type="ChEBI" id="CHEBI:58405"/>
        <dbReference type="ChEBI" id="CHEBI:128769"/>
        <dbReference type="ChEBI" id="CHEBI:175763"/>
        <dbReference type="EC" id="2.5.1.31"/>
    </reaction>
</comment>
<feature type="binding site" evidence="2">
    <location>
        <position position="79"/>
    </location>
    <ligand>
        <name>substrate</name>
    </ligand>
</feature>
<dbReference type="SUPFAM" id="SSF64005">
    <property type="entry name" value="Undecaprenyl diphosphate synthase"/>
    <property type="match status" value="1"/>
</dbReference>
<accession>A0A1H3JL03</accession>
<dbReference type="OrthoDB" id="4191603at2"/>
<feature type="binding site" evidence="2">
    <location>
        <position position="77"/>
    </location>
    <ligand>
        <name>substrate</name>
    </ligand>
</feature>
<dbReference type="PANTHER" id="PTHR10291:SF0">
    <property type="entry name" value="DEHYDRODOLICHYL DIPHOSPHATE SYNTHASE 2"/>
    <property type="match status" value="1"/>
</dbReference>
<feature type="binding site" evidence="2">
    <location>
        <position position="28"/>
    </location>
    <ligand>
        <name>Mg(2+)</name>
        <dbReference type="ChEBI" id="CHEBI:18420"/>
    </ligand>
</feature>
<dbReference type="InterPro" id="IPR001441">
    <property type="entry name" value="UPP_synth-like"/>
</dbReference>
<evidence type="ECO:0000313" key="4">
    <source>
        <dbReference type="Proteomes" id="UP000198672"/>
    </source>
</evidence>
<comment type="cofactor">
    <cofactor evidence="2">
        <name>Mg(2+)</name>
        <dbReference type="ChEBI" id="CHEBI:18420"/>
    </cofactor>
    <text evidence="2">Binds 2 magnesium ions per subunit.</text>
</comment>
<feature type="binding site" evidence="2">
    <location>
        <position position="33"/>
    </location>
    <ligand>
        <name>substrate</name>
    </ligand>
</feature>
<evidence type="ECO:0000256" key="1">
    <source>
        <dbReference type="ARBA" id="ARBA00022679"/>
    </source>
</evidence>
<keyword evidence="1 2" id="KW-0808">Transferase</keyword>
<feature type="binding site" evidence="2">
    <location>
        <position position="215"/>
    </location>
    <ligand>
        <name>Mg(2+)</name>
        <dbReference type="ChEBI" id="CHEBI:18420"/>
    </ligand>
</feature>
<dbReference type="GO" id="GO:0005829">
    <property type="term" value="C:cytosol"/>
    <property type="evidence" value="ECO:0007669"/>
    <property type="project" value="TreeGrafter"/>
</dbReference>
<dbReference type="EC" id="2.5.1.31" evidence="2"/>
<dbReference type="Proteomes" id="UP000198672">
    <property type="component" value="Unassembled WGS sequence"/>
</dbReference>
<keyword evidence="2" id="KW-0961">Cell wall biogenesis/degradation</keyword>
<dbReference type="GO" id="GO:0016094">
    <property type="term" value="P:polyprenol biosynthetic process"/>
    <property type="evidence" value="ECO:0007669"/>
    <property type="project" value="TreeGrafter"/>
</dbReference>
<protein>
    <recommendedName>
        <fullName evidence="2">Ditrans,polycis-undecaprenyl-diphosphate synthase ((2E,6E)-farnesyl-diphosphate specific)</fullName>
        <ecNumber evidence="2">2.5.1.31</ecNumber>
    </recommendedName>
    <alternativeName>
        <fullName evidence="2">Ditrans,polycis-undecaprenylcistransferase</fullName>
    </alternativeName>
    <alternativeName>
        <fullName evidence="2">Undecaprenyl diphosphate synthase</fullName>
        <shortName evidence="2">UDS</shortName>
    </alternativeName>
    <alternativeName>
        <fullName evidence="2">Undecaprenyl pyrophosphate synthase</fullName>
        <shortName evidence="2">UPP synthase</shortName>
    </alternativeName>
</protein>
<feature type="binding site" evidence="2">
    <location>
        <begin position="73"/>
        <end position="75"/>
    </location>
    <ligand>
        <name>substrate</name>
    </ligand>
</feature>
<feature type="active site" description="Proton acceptor" evidence="2">
    <location>
        <position position="76"/>
    </location>
</feature>
<feature type="binding site" evidence="2">
    <location>
        <begin position="29"/>
        <end position="32"/>
    </location>
    <ligand>
        <name>substrate</name>
    </ligand>
</feature>
<comment type="similarity">
    <text evidence="2">Belongs to the UPP synthase family.</text>
</comment>
<dbReference type="PROSITE" id="PS01066">
    <property type="entry name" value="UPP_SYNTHASE"/>
    <property type="match status" value="1"/>
</dbReference>
<dbReference type="InterPro" id="IPR018520">
    <property type="entry name" value="UPP_synth-like_CS"/>
</dbReference>
<dbReference type="HAMAP" id="MF_01139">
    <property type="entry name" value="ISPT"/>
    <property type="match status" value="1"/>
</dbReference>
<dbReference type="FunFam" id="3.40.1180.10:FF:000001">
    <property type="entry name" value="(2E,6E)-farnesyl-diphosphate-specific ditrans,polycis-undecaprenyl-diphosphate synthase"/>
    <property type="match status" value="1"/>
</dbReference>
<comment type="function">
    <text evidence="2">Catalyzes the sequential condensation of isopentenyl diphosphate (IPP) with (2E,6E)-farnesyl diphosphate (E,E-FPP) to yield (2Z,6Z,10Z,14Z,18Z,22Z,26Z,30Z,34E,38E)-undecaprenyl diphosphate (di-trans,octa-cis-UPP). UPP is the precursor of glycosyl carrier lipid in the biosynthesis of bacterial cell wall polysaccharide components such as peptidoglycan and lipopolysaccharide.</text>
</comment>
<name>A0A1H3JL03_ALLWA</name>
<dbReference type="InterPro" id="IPR036424">
    <property type="entry name" value="UPP_synth-like_sf"/>
</dbReference>
<evidence type="ECO:0000256" key="2">
    <source>
        <dbReference type="HAMAP-Rule" id="MF_01139"/>
    </source>
</evidence>
<dbReference type="STRING" id="61595.SAMN05421644_1606"/>
<keyword evidence="2" id="KW-0573">Peptidoglycan synthesis</keyword>
<feature type="binding site" evidence="2">
    <location>
        <position position="196"/>
    </location>
    <ligand>
        <name>substrate</name>
    </ligand>
</feature>
<dbReference type="GO" id="GO:0008834">
    <property type="term" value="F:ditrans,polycis-undecaprenyl-diphosphate synthase [(2E,6E)-farnesyl-diphosphate specific] activity"/>
    <property type="evidence" value="ECO:0007669"/>
    <property type="project" value="UniProtKB-UniRule"/>
</dbReference>
<dbReference type="GO" id="GO:0009252">
    <property type="term" value="P:peptidoglycan biosynthetic process"/>
    <property type="evidence" value="ECO:0007669"/>
    <property type="project" value="UniProtKB-UniRule"/>
</dbReference>
<sequence>MTVDTAADAVIASAPDPRVPRHVAIIMDGNGRWAKQRGLPRTAGHREGVKSVRAVVEESRRRGVTTLTLFAFSSENWCRPRAEVTILMELFMATLRSEVRRLNENGVALRIIGERGAFSEKLQRRIAEAEALTAANTQLNLQVAANYGGRWDIVQAARRLAVAVQSGQLNPNQIDEQRLSTELSFPDLPEPDLLIRTGGEQRLSNFVLWQAAYSELYFSDVLWPDFDALAYGAALDDYAHRQRRFGRTGEQLEQTCAAGAHPHGR</sequence>
<dbReference type="GO" id="GO:0000287">
    <property type="term" value="F:magnesium ion binding"/>
    <property type="evidence" value="ECO:0007669"/>
    <property type="project" value="UniProtKB-UniRule"/>
</dbReference>
<dbReference type="EMBL" id="FNOW01000060">
    <property type="protein sequence ID" value="SDY40205.1"/>
    <property type="molecule type" value="Genomic_DNA"/>
</dbReference>
<gene>
    <name evidence="2" type="primary">uppS</name>
    <name evidence="3" type="ORF">SAMN05421644_1606</name>
</gene>
<proteinExistence type="inferred from homology"/>
<keyword evidence="2" id="KW-0460">Magnesium</keyword>
<dbReference type="Pfam" id="PF01255">
    <property type="entry name" value="Prenyltransf"/>
    <property type="match status" value="1"/>
</dbReference>
<dbReference type="GO" id="GO:0008360">
    <property type="term" value="P:regulation of cell shape"/>
    <property type="evidence" value="ECO:0007669"/>
    <property type="project" value="UniProtKB-KW"/>
</dbReference>
<dbReference type="PANTHER" id="PTHR10291">
    <property type="entry name" value="DEHYDRODOLICHYL DIPHOSPHATE SYNTHASE FAMILY MEMBER"/>
    <property type="match status" value="1"/>
</dbReference>
<keyword evidence="2" id="KW-0133">Cell shape</keyword>
<keyword evidence="4" id="KW-1185">Reference proteome</keyword>
<reference evidence="4" key="1">
    <citation type="submission" date="2016-10" db="EMBL/GenBank/DDBJ databases">
        <authorList>
            <person name="Varghese N."/>
            <person name="Submissions S."/>
        </authorList>
    </citation>
    <scope>NUCLEOTIDE SEQUENCE [LARGE SCALE GENOMIC DNA]</scope>
    <source>
        <strain evidence="4">DSM 173</strain>
    </source>
</reference>
<dbReference type="AlphaFoldDB" id="A0A1H3JL03"/>
<feature type="binding site" evidence="2">
    <location>
        <position position="45"/>
    </location>
    <ligand>
        <name>substrate</name>
    </ligand>
</feature>